<dbReference type="VEuPathDB" id="FungiDB:AO090701000255"/>
<feature type="compositionally biased region" description="Polar residues" evidence="1">
    <location>
        <begin position="402"/>
        <end position="419"/>
    </location>
</feature>
<dbReference type="InterPro" id="IPR017946">
    <property type="entry name" value="PLC-like_Pdiesterase_TIM-brl"/>
</dbReference>
<comment type="caution">
    <text evidence="3">The sequence shown here is derived from an EMBL/GenBank/DDBJ whole genome shotgun (WGS) entry which is preliminary data.</text>
</comment>
<dbReference type="GO" id="GO:0008081">
    <property type="term" value="F:phosphoric diester hydrolase activity"/>
    <property type="evidence" value="ECO:0007669"/>
    <property type="project" value="InterPro"/>
</dbReference>
<feature type="domain" description="Cyanovirin-N" evidence="2">
    <location>
        <begin position="3"/>
        <end position="108"/>
    </location>
</feature>
<dbReference type="CDD" id="cd08576">
    <property type="entry name" value="GDPD_like_SMaseD_PLD"/>
    <property type="match status" value="1"/>
</dbReference>
<dbReference type="VEuPathDB" id="FungiDB:AO090701000259"/>
<dbReference type="GO" id="GO:0006629">
    <property type="term" value="P:lipid metabolic process"/>
    <property type="evidence" value="ECO:0007669"/>
    <property type="project" value="InterPro"/>
</dbReference>
<proteinExistence type="predicted"/>
<gene>
    <name evidence="3" type="ORF">OAory_01016480</name>
</gene>
<dbReference type="eggNOG" id="ENOG502S5U7">
    <property type="taxonomic scope" value="Eukaryota"/>
</dbReference>
<organism evidence="3 4">
    <name type="scientific">Aspergillus oryzae</name>
    <name type="common">Yellow koji mold</name>
    <dbReference type="NCBI Taxonomy" id="5062"/>
    <lineage>
        <taxon>Eukaryota</taxon>
        <taxon>Fungi</taxon>
        <taxon>Dikarya</taxon>
        <taxon>Ascomycota</taxon>
        <taxon>Pezizomycotina</taxon>
        <taxon>Eurotiomycetes</taxon>
        <taxon>Eurotiomycetidae</taxon>
        <taxon>Eurotiales</taxon>
        <taxon>Aspergillaceae</taxon>
        <taxon>Aspergillus</taxon>
        <taxon>Aspergillus subgen. Circumdati</taxon>
    </lineage>
</organism>
<reference evidence="3 4" key="1">
    <citation type="submission" date="2016-10" db="EMBL/GenBank/DDBJ databases">
        <title>Genome sequencing of Aspergillus oryzae BCC7051.</title>
        <authorList>
            <person name="Thammarongtham C."/>
            <person name="Vorapreeda T."/>
            <person name="Nookaew I."/>
            <person name="Srisuk T."/>
            <person name="Land M."/>
            <person name="Jeennor S."/>
            <person name="Laoteng K."/>
        </authorList>
    </citation>
    <scope>NUCLEOTIDE SEQUENCE [LARGE SCALE GENOMIC DNA]</scope>
    <source>
        <strain evidence="3 4">BCC7051</strain>
    </source>
</reference>
<dbReference type="SUPFAM" id="SSF51695">
    <property type="entry name" value="PLC-like phosphodiesterases"/>
    <property type="match status" value="1"/>
</dbReference>
<evidence type="ECO:0000256" key="1">
    <source>
        <dbReference type="SAM" id="MobiDB-lite"/>
    </source>
</evidence>
<dbReference type="Pfam" id="PF08881">
    <property type="entry name" value="CVNH"/>
    <property type="match status" value="1"/>
</dbReference>
<sequence length="714" mass="80992">MSSFAESSRNVRIENRGPETWLVCEAQAEDGSWQPAEINLDDVIGNDDGWFSRDTTGFTQSADDITFEFRGSEPWLEAELPTRDGGSRGRQGINLGLHITNNDGNLECAILQAYTTLPNFNQSKHFKPYDYRQAEEKSRQLFEDFTLYQSYDTLLTNIRKDRFSGGGAVKEELESKRTDEIEKIRRKVEDIAADPAKELSIGFNYLRAEEFYVMVIRSSNNSISAVALPELSSRATKLFEFQAYDFPDVLGIKVVSFGRSTSDRDSFGCTFGQHINQFDGWKEESCLWVFPKHLKSIADRTVLVQKSNIKNHIRLELLEKKLKPLFQFYVNVIDFATGFPTQLDNFGVNLDHRGQSVENGVNGVVSHQSEEPYSTRDSVLKHEDDSAVESLTESMEDWASDRSLSQLTATDTGSDSSQLYLGPHDPFEPKEQLDGYNAGRKPVFAIAHRVLTIQGMKDAVAHGANALEIGMRGWSSWGRKGWYCDHDGTITSPGDKAEDMFRAIQDQRRNGKTINFVWLDLKKPDEYKAGENAIERLRDLARKYLQPWGVRVLYGFYRSHVDGRAFGVIRDNHNYLEAVSINDKAANVHKSFQQYGAKIQNTKRVADYGYFNLGFQFGNCSELDYYTCTELRHAGRMRDEGKFGKVFGWTLAVDQADLANALLGTARVDGLIYGFKVTAYRDHEDTRAAVKDIQTWVQKHSVTHYLAGQNDSPW</sequence>
<dbReference type="EMBL" id="MKZY01000008">
    <property type="protein sequence ID" value="OOO05987.1"/>
    <property type="molecule type" value="Genomic_DNA"/>
</dbReference>
<accession>A0A1S9DA75</accession>
<evidence type="ECO:0000313" key="4">
    <source>
        <dbReference type="Proteomes" id="UP000190312"/>
    </source>
</evidence>
<dbReference type="Gene3D" id="2.30.60.10">
    <property type="entry name" value="Cyanovirin-N"/>
    <property type="match status" value="1"/>
</dbReference>
<evidence type="ECO:0000259" key="2">
    <source>
        <dbReference type="SMART" id="SM01111"/>
    </source>
</evidence>
<feature type="compositionally biased region" description="Basic and acidic residues" evidence="1">
    <location>
        <begin position="368"/>
        <end position="385"/>
    </location>
</feature>
<dbReference type="PANTHER" id="PTHR42076">
    <property type="entry name" value="CYANOVIRIN-N HOMOLOG"/>
    <property type="match status" value="1"/>
</dbReference>
<dbReference type="SUPFAM" id="SSF51322">
    <property type="entry name" value="Cyanovirin-N"/>
    <property type="match status" value="1"/>
</dbReference>
<dbReference type="SMART" id="SM01111">
    <property type="entry name" value="CVNH"/>
    <property type="match status" value="1"/>
</dbReference>
<feature type="region of interest" description="Disordered" evidence="1">
    <location>
        <begin position="364"/>
        <end position="433"/>
    </location>
</feature>
<dbReference type="PANTHER" id="PTHR42076:SF1">
    <property type="entry name" value="CYANOVIRIN-N DOMAIN-CONTAINING PROTEIN"/>
    <property type="match status" value="1"/>
</dbReference>
<dbReference type="Proteomes" id="UP000190312">
    <property type="component" value="Unassembled WGS sequence"/>
</dbReference>
<dbReference type="AlphaFoldDB" id="A0A1S9DA75"/>
<dbReference type="Gene3D" id="3.20.20.190">
    <property type="entry name" value="Phosphatidylinositol (PI) phosphodiesterase"/>
    <property type="match status" value="1"/>
</dbReference>
<protein>
    <submittedName>
        <fullName evidence="3">Cyanovirin-N domain protein</fullName>
    </submittedName>
</protein>
<name>A0A1S9DA75_ASPOZ</name>
<dbReference type="InterPro" id="IPR011058">
    <property type="entry name" value="Cyanovirin-N"/>
</dbReference>
<dbReference type="OrthoDB" id="4907280at2759"/>
<evidence type="ECO:0000313" key="3">
    <source>
        <dbReference type="EMBL" id="OOO05987.1"/>
    </source>
</evidence>
<dbReference type="InterPro" id="IPR036673">
    <property type="entry name" value="Cyanovirin-N_sf"/>
</dbReference>